<reference evidence="1" key="2">
    <citation type="journal article" date="2022" name="Microb. Genom.">
        <title>A chromosome-scale genome assembly of the tomato pathogen Cladosporium fulvum reveals a compartmentalized genome architecture and the presence of a dispensable chromosome.</title>
        <authorList>
            <person name="Zaccaron A.Z."/>
            <person name="Chen L.H."/>
            <person name="Samaras A."/>
            <person name="Stergiopoulos I."/>
        </authorList>
    </citation>
    <scope>NUCLEOTIDE SEQUENCE</scope>
    <source>
        <strain evidence="1">Race5_Kim</strain>
    </source>
</reference>
<name>A0A9Q8LDX3_PASFU</name>
<protein>
    <submittedName>
        <fullName evidence="1">Uncharacterized protein</fullName>
    </submittedName>
</protein>
<accession>A0A9Q8LDX3</accession>
<evidence type="ECO:0000313" key="2">
    <source>
        <dbReference type="Proteomes" id="UP000756132"/>
    </source>
</evidence>
<proteinExistence type="predicted"/>
<dbReference type="RefSeq" id="XP_047759978.1">
    <property type="nucleotide sequence ID" value="XM_047907313.1"/>
</dbReference>
<gene>
    <name evidence="1" type="ORF">CLAFUR5_08165</name>
</gene>
<reference evidence="1" key="1">
    <citation type="submission" date="2021-12" db="EMBL/GenBank/DDBJ databases">
        <authorList>
            <person name="Zaccaron A."/>
            <person name="Stergiopoulos I."/>
        </authorList>
    </citation>
    <scope>NUCLEOTIDE SEQUENCE</scope>
    <source>
        <strain evidence="1">Race5_Kim</strain>
    </source>
</reference>
<dbReference type="AlphaFoldDB" id="A0A9Q8LDX3"/>
<keyword evidence="2" id="KW-1185">Reference proteome</keyword>
<organism evidence="1 2">
    <name type="scientific">Passalora fulva</name>
    <name type="common">Tomato leaf mold</name>
    <name type="synonym">Cladosporium fulvum</name>
    <dbReference type="NCBI Taxonomy" id="5499"/>
    <lineage>
        <taxon>Eukaryota</taxon>
        <taxon>Fungi</taxon>
        <taxon>Dikarya</taxon>
        <taxon>Ascomycota</taxon>
        <taxon>Pezizomycotina</taxon>
        <taxon>Dothideomycetes</taxon>
        <taxon>Dothideomycetidae</taxon>
        <taxon>Mycosphaerellales</taxon>
        <taxon>Mycosphaerellaceae</taxon>
        <taxon>Fulvia</taxon>
    </lineage>
</organism>
<dbReference type="Proteomes" id="UP000756132">
    <property type="component" value="Chromosome 3"/>
</dbReference>
<dbReference type="KEGG" id="ffu:CLAFUR5_08165"/>
<dbReference type="EMBL" id="CP090165">
    <property type="protein sequence ID" value="UJO15612.1"/>
    <property type="molecule type" value="Genomic_DNA"/>
</dbReference>
<dbReference type="GeneID" id="71988043"/>
<evidence type="ECO:0000313" key="1">
    <source>
        <dbReference type="EMBL" id="UJO15612.1"/>
    </source>
</evidence>
<sequence length="405" mass="45770">MGWTPVKDLPHNTTDSMALLSRPIPEHDPKIVAHLTCLRDAITGKDIDRNTELSGLFHPESSEAPNVDQRLLRALTAVSPDVPCHMVLEDGLALPGDPWTKTHCECSLAFVNLYRAPVIRLTCRFKDTGSRLTLALDFHFSAIDVVKEPIANFQWTNYRDTWLQCNRQHISFTVSGATCSGFGKISRYRSRLHSSSLAMVREMQKLLRPDEPHKLCFLSDPDPASWQTTSAATLSKIRARLPGGSGPLLPSLSRYEFYNFGHGRDHIDFGEEEAESKKSLSLWAAVSHKSKLYKLPGIPLAILAVTFNEAVRTLQTGRETTKYRLPNHLDVEMRFSIPGRSEDKFSGFLLEDPWSLPHHDAFFVITSHPKEHFGQHANEPDQWDATRYNVHFTPHYKSFTTKSAL</sequence>